<dbReference type="InterPro" id="IPR030387">
    <property type="entry name" value="G_Bms1/Tsr1_dom"/>
</dbReference>
<feature type="compositionally biased region" description="Acidic residues" evidence="11">
    <location>
        <begin position="668"/>
        <end position="684"/>
    </location>
</feature>
<feature type="compositionally biased region" description="Acidic residues" evidence="11">
    <location>
        <begin position="598"/>
        <end position="631"/>
    </location>
</feature>
<dbReference type="InterPro" id="IPR027417">
    <property type="entry name" value="P-loop_NTPase"/>
</dbReference>
<evidence type="ECO:0000256" key="4">
    <source>
        <dbReference type="ARBA" id="ARBA00022741"/>
    </source>
</evidence>
<dbReference type="GO" id="GO:0005654">
    <property type="term" value="C:nucleoplasm"/>
    <property type="evidence" value="ECO:0007669"/>
    <property type="project" value="UniProtKB-ARBA"/>
</dbReference>
<dbReference type="PANTHER" id="PTHR12858">
    <property type="entry name" value="RIBOSOME BIOGENESIS PROTEIN"/>
    <property type="match status" value="1"/>
</dbReference>
<gene>
    <name evidence="14 15" type="primary">BMS1</name>
</gene>
<evidence type="ECO:0000256" key="1">
    <source>
        <dbReference type="ARBA" id="ARBA00004604"/>
    </source>
</evidence>
<dbReference type="SMART" id="SM01362">
    <property type="entry name" value="DUF663"/>
    <property type="match status" value="1"/>
</dbReference>
<keyword evidence="2" id="KW-0690">Ribosome biogenesis</keyword>
<protein>
    <submittedName>
        <fullName evidence="14 15">Ribosome biogenesis protein BMS1 homolog isoform X1</fullName>
    </submittedName>
</protein>
<dbReference type="GO" id="GO:0032040">
    <property type="term" value="C:small-subunit processome"/>
    <property type="evidence" value="ECO:0007669"/>
    <property type="project" value="UniProtKB-ARBA"/>
</dbReference>
<dbReference type="CDD" id="cd01882">
    <property type="entry name" value="BMS1"/>
    <property type="match status" value="1"/>
</dbReference>
<feature type="compositionally biased region" description="Basic residues" evidence="11">
    <location>
        <begin position="8"/>
        <end position="27"/>
    </location>
</feature>
<dbReference type="PANTHER" id="PTHR12858:SF2">
    <property type="entry name" value="RIBOSOME BIOGENESIS PROTEIN BMS1 HOMOLOG"/>
    <property type="match status" value="1"/>
</dbReference>
<dbReference type="GO" id="GO:0005525">
    <property type="term" value="F:GTP binding"/>
    <property type="evidence" value="ECO:0007669"/>
    <property type="project" value="UniProtKB-KW"/>
</dbReference>
<keyword evidence="5" id="KW-0378">Hydrolase</keyword>
<evidence type="ECO:0000256" key="11">
    <source>
        <dbReference type="SAM" id="MobiDB-lite"/>
    </source>
</evidence>
<comment type="catalytic activity">
    <reaction evidence="9">
        <text>GTP + H2O = GDP + phosphate + H(+)</text>
        <dbReference type="Rhea" id="RHEA:19669"/>
        <dbReference type="ChEBI" id="CHEBI:15377"/>
        <dbReference type="ChEBI" id="CHEBI:15378"/>
        <dbReference type="ChEBI" id="CHEBI:37565"/>
        <dbReference type="ChEBI" id="CHEBI:43474"/>
        <dbReference type="ChEBI" id="CHEBI:58189"/>
    </reaction>
    <physiologicalReaction direction="left-to-right" evidence="9">
        <dbReference type="Rhea" id="RHEA:19670"/>
    </physiologicalReaction>
</comment>
<dbReference type="GO" id="GO:0000479">
    <property type="term" value="P:endonucleolytic cleavage of tricistronic rRNA transcript (SSU-rRNA, 5.8S rRNA, LSU-rRNA)"/>
    <property type="evidence" value="ECO:0007669"/>
    <property type="project" value="TreeGrafter"/>
</dbReference>
<dbReference type="Pfam" id="PF08142">
    <property type="entry name" value="AARP2CN"/>
    <property type="match status" value="1"/>
</dbReference>
<feature type="domain" description="Bms1-type G" evidence="12">
    <location>
        <begin position="112"/>
        <end position="276"/>
    </location>
</feature>
<evidence type="ECO:0000256" key="10">
    <source>
        <dbReference type="ARBA" id="ARBA00061391"/>
    </source>
</evidence>
<dbReference type="SUPFAM" id="SSF52540">
    <property type="entry name" value="P-loop containing nucleoside triphosphate hydrolases"/>
    <property type="match status" value="1"/>
</dbReference>
<dbReference type="InterPro" id="IPR012948">
    <property type="entry name" value="AARP2CN"/>
</dbReference>
<dbReference type="Pfam" id="PF04950">
    <property type="entry name" value="RIBIOP_C"/>
    <property type="match status" value="1"/>
</dbReference>
<dbReference type="KEGG" id="pmrn:116944995"/>
<evidence type="ECO:0000313" key="13">
    <source>
        <dbReference type="Proteomes" id="UP001318040"/>
    </source>
</evidence>
<organism evidence="13 14">
    <name type="scientific">Petromyzon marinus</name>
    <name type="common">Sea lamprey</name>
    <dbReference type="NCBI Taxonomy" id="7757"/>
    <lineage>
        <taxon>Eukaryota</taxon>
        <taxon>Metazoa</taxon>
        <taxon>Chordata</taxon>
        <taxon>Craniata</taxon>
        <taxon>Vertebrata</taxon>
        <taxon>Cyclostomata</taxon>
        <taxon>Hyperoartia</taxon>
        <taxon>Petromyzontiformes</taxon>
        <taxon>Petromyzontidae</taxon>
        <taxon>Petromyzon</taxon>
    </lineage>
</organism>
<reference evidence="14 15" key="1">
    <citation type="submission" date="2025-04" db="UniProtKB">
        <authorList>
            <consortium name="RefSeq"/>
        </authorList>
    </citation>
    <scope>IDENTIFICATION</scope>
    <source>
        <tissue evidence="14 15">Sperm</tissue>
    </source>
</reference>
<evidence type="ECO:0000256" key="8">
    <source>
        <dbReference type="ARBA" id="ARBA00023242"/>
    </source>
</evidence>
<evidence type="ECO:0000313" key="14">
    <source>
        <dbReference type="RefSeq" id="XP_032814903.1"/>
    </source>
</evidence>
<comment type="subcellular location">
    <subcellularLocation>
        <location evidence="1">Nucleus</location>
        <location evidence="1">Nucleolus</location>
    </subcellularLocation>
</comment>
<dbReference type="FunFam" id="3.40.50.300:FF:000105">
    <property type="entry name" value="BMS1 ribosome biogenesis factor"/>
    <property type="match status" value="1"/>
</dbReference>
<feature type="region of interest" description="Disordered" evidence="11">
    <location>
        <begin position="1"/>
        <end position="72"/>
    </location>
</feature>
<feature type="region of interest" description="Disordered" evidence="11">
    <location>
        <begin position="436"/>
        <end position="760"/>
    </location>
</feature>
<feature type="compositionally biased region" description="Acidic residues" evidence="11">
    <location>
        <begin position="718"/>
        <end position="738"/>
    </location>
</feature>
<dbReference type="InterPro" id="IPR007034">
    <property type="entry name" value="BMS1_TSR1_C"/>
</dbReference>
<evidence type="ECO:0000256" key="3">
    <source>
        <dbReference type="ARBA" id="ARBA00022553"/>
    </source>
</evidence>
<feature type="region of interest" description="Disordered" evidence="11">
    <location>
        <begin position="1361"/>
        <end position="1418"/>
    </location>
</feature>
<feature type="compositionally biased region" description="Acidic residues" evidence="11">
    <location>
        <begin position="485"/>
        <end position="532"/>
    </location>
</feature>
<evidence type="ECO:0000256" key="6">
    <source>
        <dbReference type="ARBA" id="ARBA00022840"/>
    </source>
</evidence>
<dbReference type="CTD" id="9790"/>
<accession>A0AAJ7TBK3</accession>
<evidence type="ECO:0000256" key="5">
    <source>
        <dbReference type="ARBA" id="ARBA00022801"/>
    </source>
</evidence>
<keyword evidence="6" id="KW-0067">ATP-binding</keyword>
<keyword evidence="7" id="KW-0342">GTP-binding</keyword>
<dbReference type="GO" id="GO:0003924">
    <property type="term" value="F:GTPase activity"/>
    <property type="evidence" value="ECO:0007669"/>
    <property type="project" value="TreeGrafter"/>
</dbReference>
<dbReference type="RefSeq" id="XP_032814904.1">
    <property type="nucleotide sequence ID" value="XM_032959013.1"/>
</dbReference>
<evidence type="ECO:0000256" key="9">
    <source>
        <dbReference type="ARBA" id="ARBA00049117"/>
    </source>
</evidence>
<dbReference type="GO" id="GO:0034511">
    <property type="term" value="F:U3 snoRNA binding"/>
    <property type="evidence" value="ECO:0007669"/>
    <property type="project" value="TreeGrafter"/>
</dbReference>
<feature type="compositionally biased region" description="Acidic residues" evidence="11">
    <location>
        <begin position="929"/>
        <end position="943"/>
    </location>
</feature>
<evidence type="ECO:0000313" key="15">
    <source>
        <dbReference type="RefSeq" id="XP_032814904.1"/>
    </source>
</evidence>
<dbReference type="RefSeq" id="XP_032814903.1">
    <property type="nucleotide sequence ID" value="XM_032959012.1"/>
</dbReference>
<dbReference type="PROSITE" id="PS51714">
    <property type="entry name" value="G_BMS1"/>
    <property type="match status" value="1"/>
</dbReference>
<evidence type="ECO:0000256" key="7">
    <source>
        <dbReference type="ARBA" id="ARBA00023134"/>
    </source>
</evidence>
<proteinExistence type="inferred from homology"/>
<feature type="compositionally biased region" description="Basic and acidic residues" evidence="11">
    <location>
        <begin position="1364"/>
        <end position="1391"/>
    </location>
</feature>
<sequence>MEKEDNKKLHRKRQSGPKFDKKRKRKFQQLGLDDDGQQHGAGEGEWTRGAQRKKAERAKSAPENVEDARRRNPKAFAFHSAVRMAKQFHRTQDLKARKHHIPLVDRTPLEPPPILVAVVGPPKVGKSTLVSCLVRNFTRQKLSEPKGPITIVSGKKRRLTIMECGNDINSMIDIAKVADLVLLLIDASFGFEMETFEFLNICQVHGFPRLMGVLTHLDAFRNSKQLQKTKKKLKHRFWTEIYQGAKLFYLSGMVNGEYQKQEIHNLGRFISVMKFRPLTWQTTHPYMLADRIEDLTNPEEVRLNPKCDRLVSLYGYLHGTHLKSRSQVHIPGAGDFFLRDVSFLPDPCPLPERRTKRTLDHRDRLIYAPFSGVGGIVYDKDAVYIDLGGSHSHKHGQEELEETQGPTQELVQTLIANQSTLDVKMAASRMALFSRSEPMQSLDVQEEPGAEEPPSDSPVEERVTDPGTGRVRRRAVFSSQSGDAGAEDDDGDDDDDDSEEHDSEGEADEKEDSGDDDDDDGDDGDDDEDEKEEYMKSPKKKPLGRVGPMLSPAKRSRKSSVLTKEETAASTDEDVEEEPRVVSNKKNKEQGQPSLDRDGDDDDDDDEAVNEDGSSDDDIDNEDESDEESDEDKSGGEVSDFECQKKSNGHVSEGLGDSIEDRDGNESSGDESDDDEDDDDDDGDEATKMIAKSKQEKNSKRAPMDSGNASRDQSSSGGDDEGGEEEDDDDGSEDSDDNAIEKMLKSEDMFVETEDADRETEGAVMWKQDLVKKAAEAFVRRRRATGNLQKLVYGNAVTCLPFAPTNDEAEVEAEEGEDGRGDVESGGGELGGLFRVSVADRTERTARGRLDDIDSTRYPPENLQDWDLDEMVESIKDCFVTGKWEAHKDAKTLLEQDDALYGDFEDLEAGTIIHGKKDSAGAEGAEAGSSDDGEDGANDDDSEGEGKEKGQEEEEEEGDLRGKRLEKKRKLKEMFDSQYDEGGETYFDDLKAEMDKQAQLNRGEFEDVSEEARVLYEGFRPGMYLRVEVSSMPCEFIANLDSRYPIILGGLGAGEGNVGFVQMRVKKHRWYKRILKTRDPLVFSLGWRRFQTVPMYYIEDHNGRHRLLKYTPHHMHCHAAIWGPITTQGSGFLAVQSVAGSSPDFRIAATGSVLDLDKSVKIVKKLKLTGCPFKIYKNTTFIKDMFSSALEVARFEGAALRTVSGVRGQIKKAIKSPEGAFRATFEDRLLMSDIVFVRTWCPVEVPKLYNPVTTLLKLTEERSSWTGMRTLGQLRKDLGVPLVHNQDSIYKPVERKPRVFNPLVIPRELQKALPFKSKPKLTEAASRVPRDRVRPAVVREPMERKIAALLQSLGTIRNQKVRRQKEQALQKKGEYQRRRQKEDEAKMQRIKEVKKRVFRTIGQKERKQQKSSLSGPRR</sequence>
<keyword evidence="8" id="KW-0539">Nucleus</keyword>
<feature type="compositionally biased region" description="Basic and acidic residues" evidence="11">
    <location>
        <begin position="739"/>
        <end position="748"/>
    </location>
</feature>
<dbReference type="GO" id="GO:0005524">
    <property type="term" value="F:ATP binding"/>
    <property type="evidence" value="ECO:0007669"/>
    <property type="project" value="UniProtKB-KW"/>
</dbReference>
<dbReference type="SMART" id="SM00785">
    <property type="entry name" value="AARP2CN"/>
    <property type="match status" value="1"/>
</dbReference>
<keyword evidence="4" id="KW-0547">Nucleotide-binding</keyword>
<dbReference type="Gene3D" id="3.40.50.300">
    <property type="entry name" value="P-loop containing nucleotide triphosphate hydrolases"/>
    <property type="match status" value="1"/>
</dbReference>
<name>A0AAJ7TBK3_PETMA</name>
<evidence type="ECO:0000256" key="2">
    <source>
        <dbReference type="ARBA" id="ARBA00022517"/>
    </source>
</evidence>
<dbReference type="InterPro" id="IPR037875">
    <property type="entry name" value="Bms1_N"/>
</dbReference>
<dbReference type="GO" id="GO:0030686">
    <property type="term" value="C:90S preribosome"/>
    <property type="evidence" value="ECO:0007669"/>
    <property type="project" value="TreeGrafter"/>
</dbReference>
<feature type="region of interest" description="Disordered" evidence="11">
    <location>
        <begin position="915"/>
        <end position="964"/>
    </location>
</feature>
<dbReference type="InterPro" id="IPR039761">
    <property type="entry name" value="Bms1/Tsr1"/>
</dbReference>
<feature type="compositionally biased region" description="Basic and acidic residues" evidence="11">
    <location>
        <begin position="693"/>
        <end position="703"/>
    </location>
</feature>
<dbReference type="GO" id="GO:0000462">
    <property type="term" value="P:maturation of SSU-rRNA from tricistronic rRNA transcript (SSU-rRNA, 5.8S rRNA, LSU-rRNA)"/>
    <property type="evidence" value="ECO:0007669"/>
    <property type="project" value="TreeGrafter"/>
</dbReference>
<keyword evidence="13" id="KW-1185">Reference proteome</keyword>
<evidence type="ECO:0000259" key="12">
    <source>
        <dbReference type="PROSITE" id="PS51714"/>
    </source>
</evidence>
<keyword evidence="3" id="KW-0597">Phosphoprotein</keyword>
<feature type="compositionally biased region" description="Acidic residues" evidence="11">
    <location>
        <begin position="444"/>
        <end position="454"/>
    </location>
</feature>
<comment type="similarity">
    <text evidence="10">Belongs to the TRAFAC class translation factor GTPase superfamily. Bms1-like GTPase family. BMS1 subfamily.</text>
</comment>
<dbReference type="Proteomes" id="UP001318040">
    <property type="component" value="Chromosome 22"/>
</dbReference>
<feature type="compositionally biased region" description="Acidic residues" evidence="11">
    <location>
        <begin position="749"/>
        <end position="758"/>
    </location>
</feature>